<reference evidence="3 4" key="1">
    <citation type="submission" date="2020-03" db="EMBL/GenBank/DDBJ databases">
        <title>Complete genome sequences of two sulfur-disproportionating bacterial strains T55J and Mzg5.</title>
        <authorList>
            <person name="Umezawa K."/>
            <person name="Kojima H."/>
            <person name="Kato Y."/>
            <person name="Fukui M."/>
        </authorList>
    </citation>
    <scope>NUCLEOTIDE SEQUENCE [LARGE SCALE GENOMIC DNA]</scope>
    <source>
        <strain evidence="3 4">T55J</strain>
    </source>
</reference>
<gene>
    <name evidence="3" type="ORF">JZK55_05980</name>
</gene>
<dbReference type="Proteomes" id="UP000516360">
    <property type="component" value="Chromosome"/>
</dbReference>
<dbReference type="KEGG" id="dtp:JZK55_05980"/>
<dbReference type="EMBL" id="AP022873">
    <property type="protein sequence ID" value="BCB95676.1"/>
    <property type="molecule type" value="Genomic_DNA"/>
</dbReference>
<dbReference type="RefSeq" id="WP_203473158.1">
    <property type="nucleotide sequence ID" value="NZ_AP022873.1"/>
</dbReference>
<dbReference type="AlphaFoldDB" id="A0A7G1H0W0"/>
<keyword evidence="1" id="KW-0812">Transmembrane</keyword>
<evidence type="ECO:0000313" key="3">
    <source>
        <dbReference type="EMBL" id="BCB95676.1"/>
    </source>
</evidence>
<organism evidence="3 4">
    <name type="scientific">Dissulfurispira thermophila</name>
    <dbReference type="NCBI Taxonomy" id="2715679"/>
    <lineage>
        <taxon>Bacteria</taxon>
        <taxon>Pseudomonadati</taxon>
        <taxon>Nitrospirota</taxon>
        <taxon>Thermodesulfovibrionia</taxon>
        <taxon>Thermodesulfovibrionales</taxon>
        <taxon>Dissulfurispiraceae</taxon>
        <taxon>Dissulfurispira</taxon>
    </lineage>
</organism>
<evidence type="ECO:0000259" key="2">
    <source>
        <dbReference type="Pfam" id="PF16747"/>
    </source>
</evidence>
<dbReference type="InterPro" id="IPR031939">
    <property type="entry name" value="Adhesin_E-like"/>
</dbReference>
<feature type="transmembrane region" description="Helical" evidence="1">
    <location>
        <begin position="20"/>
        <end position="39"/>
    </location>
</feature>
<evidence type="ECO:0000256" key="1">
    <source>
        <dbReference type="SAM" id="Phobius"/>
    </source>
</evidence>
<keyword evidence="4" id="KW-1185">Reference proteome</keyword>
<sequence>MKKEGGSACLNIMTKIGLLSRYGIIILTLGMIALCLDYAHGADWKLYAENQDFYFYYDMDKPDPLKLIADIFRKKIVTVWTKRVSKDERGRNYQIYTNKKLGLSVKGYENYEYTIFLKEINCSNKMSRLLSEADYTKDGNLLAKSESPYAEWKPIVPESDEEVLQKAVCVINTVNE</sequence>
<name>A0A7G1H0W0_9BACT</name>
<keyword evidence="1" id="KW-0472">Membrane</keyword>
<accession>A0A7G1H0W0</accession>
<protein>
    <recommendedName>
        <fullName evidence="2">Surface-adhesin protein E-like domain-containing protein</fullName>
    </recommendedName>
</protein>
<keyword evidence="1" id="KW-1133">Transmembrane helix</keyword>
<proteinExistence type="predicted"/>
<evidence type="ECO:0000313" key="4">
    <source>
        <dbReference type="Proteomes" id="UP000516360"/>
    </source>
</evidence>
<dbReference type="Pfam" id="PF16747">
    <property type="entry name" value="Adhesin_E"/>
    <property type="match status" value="1"/>
</dbReference>
<feature type="domain" description="Surface-adhesin protein E-like" evidence="2">
    <location>
        <begin position="81"/>
        <end position="169"/>
    </location>
</feature>